<feature type="compositionally biased region" description="Polar residues" evidence="10">
    <location>
        <begin position="159"/>
        <end position="178"/>
    </location>
</feature>
<dbReference type="PROSITE" id="PS52015">
    <property type="entry name" value="TONB_CTD"/>
    <property type="match status" value="1"/>
</dbReference>
<dbReference type="InterPro" id="IPR051045">
    <property type="entry name" value="TonB-dependent_transducer"/>
</dbReference>
<evidence type="ECO:0000256" key="3">
    <source>
        <dbReference type="ARBA" id="ARBA00022448"/>
    </source>
</evidence>
<keyword evidence="5" id="KW-0997">Cell inner membrane</keyword>
<dbReference type="InterPro" id="IPR006260">
    <property type="entry name" value="TonB/TolA_C"/>
</dbReference>
<dbReference type="NCBIfam" id="TIGR01352">
    <property type="entry name" value="tonB_Cterm"/>
    <property type="match status" value="1"/>
</dbReference>
<evidence type="ECO:0000256" key="2">
    <source>
        <dbReference type="ARBA" id="ARBA00006555"/>
    </source>
</evidence>
<accession>A0AAN1PG52</accession>
<evidence type="ECO:0000256" key="4">
    <source>
        <dbReference type="ARBA" id="ARBA00022475"/>
    </source>
</evidence>
<dbReference type="AlphaFoldDB" id="A0AAN1PG52"/>
<keyword evidence="7" id="KW-0653">Protein transport</keyword>
<feature type="domain" description="TonB C-terminal" evidence="12">
    <location>
        <begin position="180"/>
        <end position="275"/>
    </location>
</feature>
<dbReference type="GO" id="GO:0031992">
    <property type="term" value="F:energy transducer activity"/>
    <property type="evidence" value="ECO:0007669"/>
    <property type="project" value="TreeGrafter"/>
</dbReference>
<evidence type="ECO:0000313" key="14">
    <source>
        <dbReference type="Proteomes" id="UP000256572"/>
    </source>
</evidence>
<keyword evidence="6 11" id="KW-0812">Transmembrane</keyword>
<evidence type="ECO:0000256" key="9">
    <source>
        <dbReference type="ARBA" id="ARBA00023136"/>
    </source>
</evidence>
<dbReference type="GO" id="GO:0055085">
    <property type="term" value="P:transmembrane transport"/>
    <property type="evidence" value="ECO:0007669"/>
    <property type="project" value="InterPro"/>
</dbReference>
<dbReference type="InterPro" id="IPR037682">
    <property type="entry name" value="TonB_C"/>
</dbReference>
<organism evidence="13 14">
    <name type="scientific">Acetobacter pomorum</name>
    <dbReference type="NCBI Taxonomy" id="65959"/>
    <lineage>
        <taxon>Bacteria</taxon>
        <taxon>Pseudomonadati</taxon>
        <taxon>Pseudomonadota</taxon>
        <taxon>Alphaproteobacteria</taxon>
        <taxon>Acetobacterales</taxon>
        <taxon>Acetobacteraceae</taxon>
        <taxon>Acetobacter</taxon>
    </lineage>
</organism>
<keyword evidence="3" id="KW-0813">Transport</keyword>
<dbReference type="PRINTS" id="PR01217">
    <property type="entry name" value="PRICHEXTENSN"/>
</dbReference>
<sequence length="275" mass="29785">MSATTSFSDWKIHQTRRTRKEDTFRWGMSFLIVISSAGIATLSFLHIPHTIPPIPEAPPAAIAIDMAPEPVAIPSPPTDTPPTPHQTISESVPSPVDPAKLGAPPAPAPHPPLPVPKPEKLRKIIKKHKPTVNLKKPNPDKTLPAEKTTDPPSSKAPPNRTQTAPIDGSSSSHVSQSPATWQGALLARLEKYKRYPAEAMSAHQEGAPRLHFTMDRKGHVLSVHIEKSSGHSLLDSEALALVHRAEPLPSPPESVAGDSITLTVPIEFYMEHIQD</sequence>
<feature type="transmembrane region" description="Helical" evidence="11">
    <location>
        <begin position="26"/>
        <end position="47"/>
    </location>
</feature>
<dbReference type="PANTHER" id="PTHR33446">
    <property type="entry name" value="PROTEIN TONB-RELATED"/>
    <property type="match status" value="1"/>
</dbReference>
<evidence type="ECO:0000256" key="11">
    <source>
        <dbReference type="SAM" id="Phobius"/>
    </source>
</evidence>
<feature type="compositionally biased region" description="Pro residues" evidence="10">
    <location>
        <begin position="104"/>
        <end position="116"/>
    </location>
</feature>
<evidence type="ECO:0000256" key="1">
    <source>
        <dbReference type="ARBA" id="ARBA00004383"/>
    </source>
</evidence>
<dbReference type="Gene3D" id="3.30.1150.10">
    <property type="match status" value="1"/>
</dbReference>
<proteinExistence type="inferred from homology"/>
<evidence type="ECO:0000256" key="7">
    <source>
        <dbReference type="ARBA" id="ARBA00022927"/>
    </source>
</evidence>
<dbReference type="PANTHER" id="PTHR33446:SF2">
    <property type="entry name" value="PROTEIN TONB"/>
    <property type="match status" value="1"/>
</dbReference>
<dbReference type="GO" id="GO:0015031">
    <property type="term" value="P:protein transport"/>
    <property type="evidence" value="ECO:0007669"/>
    <property type="project" value="UniProtKB-KW"/>
</dbReference>
<feature type="compositionally biased region" description="Basic and acidic residues" evidence="10">
    <location>
        <begin position="137"/>
        <end position="149"/>
    </location>
</feature>
<keyword evidence="9 11" id="KW-0472">Membrane</keyword>
<feature type="region of interest" description="Disordered" evidence="10">
    <location>
        <begin position="69"/>
        <end position="178"/>
    </location>
</feature>
<comment type="similarity">
    <text evidence="2">Belongs to the TonB family.</text>
</comment>
<keyword evidence="4" id="KW-1003">Cell membrane</keyword>
<gene>
    <name evidence="13" type="ORF">CJF59_02865</name>
</gene>
<comment type="subcellular location">
    <subcellularLocation>
        <location evidence="1">Cell inner membrane</location>
        <topology evidence="1">Single-pass membrane protein</topology>
        <orientation evidence="1">Periplasmic side</orientation>
    </subcellularLocation>
</comment>
<evidence type="ECO:0000259" key="12">
    <source>
        <dbReference type="PROSITE" id="PS52015"/>
    </source>
</evidence>
<dbReference type="EMBL" id="CP023189">
    <property type="protein sequence ID" value="AXM99625.1"/>
    <property type="molecule type" value="Genomic_DNA"/>
</dbReference>
<dbReference type="RefSeq" id="WP_089179525.1">
    <property type="nucleotide sequence ID" value="NZ_CP023189.1"/>
</dbReference>
<reference evidence="13 14" key="1">
    <citation type="submission" date="2017-09" db="EMBL/GenBank/DDBJ databases">
        <authorList>
            <person name="Kim K.H."/>
            <person name="Chun B.H."/>
            <person name="Han G.S."/>
            <person name="Hyun S.G."/>
            <person name="Jeon C.O."/>
        </authorList>
    </citation>
    <scope>NUCLEOTIDE SEQUENCE [LARGE SCALE GENOMIC DNA]</scope>
    <source>
        <strain evidence="13 14">SH</strain>
    </source>
</reference>
<evidence type="ECO:0000256" key="8">
    <source>
        <dbReference type="ARBA" id="ARBA00022989"/>
    </source>
</evidence>
<dbReference type="Pfam" id="PF03544">
    <property type="entry name" value="TonB_C"/>
    <property type="match status" value="1"/>
</dbReference>
<reference evidence="13 14" key="2">
    <citation type="submission" date="2018-08" db="EMBL/GenBank/DDBJ databases">
        <title>Acetobacter oryzifermentans sp. nov., isolated from Korea traditional vinegar and reclassification of Acetobacter pasteurianus subsp. ascendens (Henneberg 1898) as Acetobacter ascendens comb. nov.</title>
        <authorList>
            <person name="Cho G.Y."/>
            <person name="Lee S.H."/>
        </authorList>
    </citation>
    <scope>NUCLEOTIDE SEQUENCE [LARGE SCALE GENOMIC DNA]</scope>
    <source>
        <strain evidence="13 14">SH</strain>
    </source>
</reference>
<evidence type="ECO:0000256" key="6">
    <source>
        <dbReference type="ARBA" id="ARBA00022692"/>
    </source>
</evidence>
<dbReference type="GO" id="GO:0098797">
    <property type="term" value="C:plasma membrane protein complex"/>
    <property type="evidence" value="ECO:0007669"/>
    <property type="project" value="TreeGrafter"/>
</dbReference>
<name>A0AAN1PG52_9PROT</name>
<evidence type="ECO:0000256" key="5">
    <source>
        <dbReference type="ARBA" id="ARBA00022519"/>
    </source>
</evidence>
<dbReference type="SUPFAM" id="SSF74653">
    <property type="entry name" value="TolA/TonB C-terminal domain"/>
    <property type="match status" value="1"/>
</dbReference>
<protein>
    <submittedName>
        <fullName evidence="13">Energy transducer TonB</fullName>
    </submittedName>
</protein>
<keyword evidence="8 11" id="KW-1133">Transmembrane helix</keyword>
<evidence type="ECO:0000313" key="13">
    <source>
        <dbReference type="EMBL" id="AXM99625.1"/>
    </source>
</evidence>
<dbReference type="Proteomes" id="UP000256572">
    <property type="component" value="Chromosome"/>
</dbReference>
<feature type="compositionally biased region" description="Pro residues" evidence="10">
    <location>
        <begin position="71"/>
        <end position="84"/>
    </location>
</feature>
<evidence type="ECO:0000256" key="10">
    <source>
        <dbReference type="SAM" id="MobiDB-lite"/>
    </source>
</evidence>